<evidence type="ECO:0000313" key="1">
    <source>
        <dbReference type="EMBL" id="TFK26893.1"/>
    </source>
</evidence>
<reference evidence="1 2" key="1">
    <citation type="journal article" date="2019" name="Nat. Ecol. Evol.">
        <title>Megaphylogeny resolves global patterns of mushroom evolution.</title>
        <authorList>
            <person name="Varga T."/>
            <person name="Krizsan K."/>
            <person name="Foldi C."/>
            <person name="Dima B."/>
            <person name="Sanchez-Garcia M."/>
            <person name="Sanchez-Ramirez S."/>
            <person name="Szollosi G.J."/>
            <person name="Szarkandi J.G."/>
            <person name="Papp V."/>
            <person name="Albert L."/>
            <person name="Andreopoulos W."/>
            <person name="Angelini C."/>
            <person name="Antonin V."/>
            <person name="Barry K.W."/>
            <person name="Bougher N.L."/>
            <person name="Buchanan P."/>
            <person name="Buyck B."/>
            <person name="Bense V."/>
            <person name="Catcheside P."/>
            <person name="Chovatia M."/>
            <person name="Cooper J."/>
            <person name="Damon W."/>
            <person name="Desjardin D."/>
            <person name="Finy P."/>
            <person name="Geml J."/>
            <person name="Haridas S."/>
            <person name="Hughes K."/>
            <person name="Justo A."/>
            <person name="Karasinski D."/>
            <person name="Kautmanova I."/>
            <person name="Kiss B."/>
            <person name="Kocsube S."/>
            <person name="Kotiranta H."/>
            <person name="LaButti K.M."/>
            <person name="Lechner B.E."/>
            <person name="Liimatainen K."/>
            <person name="Lipzen A."/>
            <person name="Lukacs Z."/>
            <person name="Mihaltcheva S."/>
            <person name="Morgado L.N."/>
            <person name="Niskanen T."/>
            <person name="Noordeloos M.E."/>
            <person name="Ohm R.A."/>
            <person name="Ortiz-Santana B."/>
            <person name="Ovrebo C."/>
            <person name="Racz N."/>
            <person name="Riley R."/>
            <person name="Savchenko A."/>
            <person name="Shiryaev A."/>
            <person name="Soop K."/>
            <person name="Spirin V."/>
            <person name="Szebenyi C."/>
            <person name="Tomsovsky M."/>
            <person name="Tulloss R.E."/>
            <person name="Uehling J."/>
            <person name="Grigoriev I.V."/>
            <person name="Vagvolgyi C."/>
            <person name="Papp T."/>
            <person name="Martin F.M."/>
            <person name="Miettinen O."/>
            <person name="Hibbett D.S."/>
            <person name="Nagy L.G."/>
        </authorList>
    </citation>
    <scope>NUCLEOTIDE SEQUENCE [LARGE SCALE GENOMIC DNA]</scope>
    <source>
        <strain evidence="1 2">CBS 121175</strain>
    </source>
</reference>
<keyword evidence="2" id="KW-1185">Reference proteome</keyword>
<protein>
    <recommendedName>
        <fullName evidence="3">F-box domain-containing protein</fullName>
    </recommendedName>
</protein>
<dbReference type="AlphaFoldDB" id="A0A5C3L2Y0"/>
<evidence type="ECO:0000313" key="2">
    <source>
        <dbReference type="Proteomes" id="UP000307440"/>
    </source>
</evidence>
<dbReference type="EMBL" id="ML210170">
    <property type="protein sequence ID" value="TFK26893.1"/>
    <property type="molecule type" value="Genomic_DNA"/>
</dbReference>
<proteinExistence type="predicted"/>
<dbReference type="Proteomes" id="UP000307440">
    <property type="component" value="Unassembled WGS sequence"/>
</dbReference>
<evidence type="ECO:0008006" key="3">
    <source>
        <dbReference type="Google" id="ProtNLM"/>
    </source>
</evidence>
<gene>
    <name evidence="1" type="ORF">FA15DRAFT_654070</name>
</gene>
<accession>A0A5C3L2Y0</accession>
<sequence length="446" mass="49149">MGVTQSSPAGTELRLPTELYKSIADNLGSNDRCAHALSLMSEFHELATSVMYRNITIDLSDMQGDILAAKLASTLEAKPELALHIRHLTLRRGARDICYRDMISRSPTATPESRGVDNVQYYEYLRRTTPYITEKKILPIILGSAKRLFMFKLDYYLNNDRGLPWTYWSGFAPELQGALTSVLQSPTVRHKTINAVFGLPTGLVDALHAEQVVLFLIGLATPESLSTDRSDIASTGGIAERVRGGSTERLSLVFDDLSIPATVTYCTSPSFLAHRTLHCFAYNSHGSAGFQRLQAALDRLAPILTRFALSFQPCIATHSPDTEKLDLSRLRLQRMSLFFATDDLNDHGAKLALETLESLGSKSNSGSGRCLKAICLQVLWMNPALNDEDRDGGHWAGWNKVLGDLAANGVEEIQFESIGYKDAPGMGPDLKHYLPSVGNKLVPVYK</sequence>
<organism evidence="1 2">
    <name type="scientific">Coprinopsis marcescibilis</name>
    <name type="common">Agaric fungus</name>
    <name type="synonym">Psathyrella marcescibilis</name>
    <dbReference type="NCBI Taxonomy" id="230819"/>
    <lineage>
        <taxon>Eukaryota</taxon>
        <taxon>Fungi</taxon>
        <taxon>Dikarya</taxon>
        <taxon>Basidiomycota</taxon>
        <taxon>Agaricomycotina</taxon>
        <taxon>Agaricomycetes</taxon>
        <taxon>Agaricomycetidae</taxon>
        <taxon>Agaricales</taxon>
        <taxon>Agaricineae</taxon>
        <taxon>Psathyrellaceae</taxon>
        <taxon>Coprinopsis</taxon>
    </lineage>
</organism>
<name>A0A5C3L2Y0_COPMA</name>